<protein>
    <submittedName>
        <fullName evidence="2">ATP-binding protein</fullName>
    </submittedName>
</protein>
<dbReference type="AlphaFoldDB" id="A0A7X1B8C1"/>
<proteinExistence type="predicted"/>
<keyword evidence="2" id="KW-0547">Nucleotide-binding</keyword>
<dbReference type="Gene3D" id="3.40.50.300">
    <property type="entry name" value="P-loop containing nucleotide triphosphate hydrolases"/>
    <property type="match status" value="1"/>
</dbReference>
<reference evidence="2 3" key="1">
    <citation type="submission" date="2020-07" db="EMBL/GenBank/DDBJ databases">
        <authorList>
            <person name="Feng X."/>
        </authorList>
    </citation>
    <scope>NUCLEOTIDE SEQUENCE [LARGE SCALE GENOMIC DNA]</scope>
    <source>
        <strain evidence="2 3">JCM23202</strain>
    </source>
</reference>
<gene>
    <name evidence="2" type="ORF">H5P27_15925</name>
</gene>
<dbReference type="Pfam" id="PF13521">
    <property type="entry name" value="AAA_28"/>
    <property type="match status" value="1"/>
</dbReference>
<sequence>MSSQSKLRRIVFIGAECTGKSTLAQAVAARLGAPCSEEYVRIHAEQLERPLDATDLEPIAHGQLRLEDQAATMASEFVVHDTNILSSILYAEHYFDTHLDWVDSLFEERCYDSYFLCQSDIPWVADPGQRVSPEERALLQERFIAILNRYDISYVPVCGTLEERITIVNKKLGLD</sequence>
<dbReference type="GO" id="GO:0005524">
    <property type="term" value="F:ATP binding"/>
    <property type="evidence" value="ECO:0007669"/>
    <property type="project" value="UniProtKB-KW"/>
</dbReference>
<evidence type="ECO:0000259" key="1">
    <source>
        <dbReference type="Pfam" id="PF13521"/>
    </source>
</evidence>
<evidence type="ECO:0000313" key="3">
    <source>
        <dbReference type="Proteomes" id="UP000526501"/>
    </source>
</evidence>
<keyword evidence="2" id="KW-0067">ATP-binding</keyword>
<name>A0A7X1B8C1_9BACT</name>
<organism evidence="2 3">
    <name type="scientific">Pelagicoccus albus</name>
    <dbReference type="NCBI Taxonomy" id="415222"/>
    <lineage>
        <taxon>Bacteria</taxon>
        <taxon>Pseudomonadati</taxon>
        <taxon>Verrucomicrobiota</taxon>
        <taxon>Opitutia</taxon>
        <taxon>Puniceicoccales</taxon>
        <taxon>Pelagicoccaceae</taxon>
        <taxon>Pelagicoccus</taxon>
    </lineage>
</organism>
<keyword evidence="3" id="KW-1185">Reference proteome</keyword>
<dbReference type="PANTHER" id="PTHR37512">
    <property type="entry name" value="TRIFUNCTIONAL NAD BIOSYNTHESIS/REGULATOR PROTEIN NADR"/>
    <property type="match status" value="1"/>
</dbReference>
<dbReference type="PANTHER" id="PTHR37512:SF1">
    <property type="entry name" value="NADR_TTD14 AAA DOMAIN-CONTAINING PROTEIN"/>
    <property type="match status" value="1"/>
</dbReference>
<dbReference type="SUPFAM" id="SSF52540">
    <property type="entry name" value="P-loop containing nucleoside triphosphate hydrolases"/>
    <property type="match status" value="1"/>
</dbReference>
<dbReference type="Proteomes" id="UP000526501">
    <property type="component" value="Unassembled WGS sequence"/>
</dbReference>
<dbReference type="InterPro" id="IPR052735">
    <property type="entry name" value="NAD_biosynth-regulator"/>
</dbReference>
<dbReference type="InterPro" id="IPR038727">
    <property type="entry name" value="NadR/Ttd14_AAA_dom"/>
</dbReference>
<accession>A0A7X1B8C1</accession>
<comment type="caution">
    <text evidence="2">The sequence shown here is derived from an EMBL/GenBank/DDBJ whole genome shotgun (WGS) entry which is preliminary data.</text>
</comment>
<dbReference type="InterPro" id="IPR027417">
    <property type="entry name" value="P-loop_NTPase"/>
</dbReference>
<feature type="domain" description="NadR/Ttd14 AAA" evidence="1">
    <location>
        <begin position="9"/>
        <end position="164"/>
    </location>
</feature>
<dbReference type="RefSeq" id="WP_185661420.1">
    <property type="nucleotide sequence ID" value="NZ_CAWPOO010000013.1"/>
</dbReference>
<evidence type="ECO:0000313" key="2">
    <source>
        <dbReference type="EMBL" id="MBC2607541.1"/>
    </source>
</evidence>
<dbReference type="EMBL" id="JACHVC010000013">
    <property type="protein sequence ID" value="MBC2607541.1"/>
    <property type="molecule type" value="Genomic_DNA"/>
</dbReference>